<protein>
    <submittedName>
        <fullName evidence="1">Group-specific protein</fullName>
    </submittedName>
</protein>
<dbReference type="EMBL" id="JAVAMP010000002">
    <property type="protein sequence ID" value="MDP5273992.1"/>
    <property type="molecule type" value="Genomic_DNA"/>
</dbReference>
<name>A0ABT9IXZ6_9BACL</name>
<keyword evidence="2" id="KW-1185">Reference proteome</keyword>
<organism evidence="1 2">
    <name type="scientific">Chengkuizengella axinellae</name>
    <dbReference type="NCBI Taxonomy" id="3064388"/>
    <lineage>
        <taxon>Bacteria</taxon>
        <taxon>Bacillati</taxon>
        <taxon>Bacillota</taxon>
        <taxon>Bacilli</taxon>
        <taxon>Bacillales</taxon>
        <taxon>Paenibacillaceae</taxon>
        <taxon>Chengkuizengella</taxon>
    </lineage>
</organism>
<evidence type="ECO:0000313" key="1">
    <source>
        <dbReference type="EMBL" id="MDP5273992.1"/>
    </source>
</evidence>
<proteinExistence type="predicted"/>
<dbReference type="RefSeq" id="WP_305991283.1">
    <property type="nucleotide sequence ID" value="NZ_JAVAMP010000002.1"/>
</dbReference>
<sequence>MLSVQVDEKEVRKLCKQKIVELIKEVDAEYVFWDTAELKRRTCMSWSSIQDTFFFDPRFIKRKVGQKWYFPARATRKFLETWLEEQP</sequence>
<reference evidence="1 2" key="1">
    <citation type="submission" date="2023-08" db="EMBL/GenBank/DDBJ databases">
        <authorList>
            <person name="Park J.-S."/>
        </authorList>
    </citation>
    <scope>NUCLEOTIDE SEQUENCE [LARGE SCALE GENOMIC DNA]</scope>
    <source>
        <strain evidence="1 2">2205SS18-9</strain>
    </source>
</reference>
<accession>A0ABT9IXZ6</accession>
<dbReference type="Proteomes" id="UP001231941">
    <property type="component" value="Unassembled WGS sequence"/>
</dbReference>
<comment type="caution">
    <text evidence="1">The sequence shown here is derived from an EMBL/GenBank/DDBJ whole genome shotgun (WGS) entry which is preliminary data.</text>
</comment>
<evidence type="ECO:0000313" key="2">
    <source>
        <dbReference type="Proteomes" id="UP001231941"/>
    </source>
</evidence>
<gene>
    <name evidence="1" type="ORF">Q5Y73_07740</name>
</gene>